<dbReference type="Pfam" id="PF00892">
    <property type="entry name" value="EamA"/>
    <property type="match status" value="2"/>
</dbReference>
<feature type="transmembrane region" description="Helical" evidence="1">
    <location>
        <begin position="43"/>
        <end position="68"/>
    </location>
</feature>
<feature type="transmembrane region" description="Helical" evidence="1">
    <location>
        <begin position="134"/>
        <end position="153"/>
    </location>
</feature>
<feature type="transmembrane region" description="Helical" evidence="1">
    <location>
        <begin position="108"/>
        <end position="129"/>
    </location>
</feature>
<keyword evidence="1" id="KW-1133">Transmembrane helix</keyword>
<feature type="transmembrane region" description="Helical" evidence="1">
    <location>
        <begin position="165"/>
        <end position="184"/>
    </location>
</feature>
<name>A0A0G4EAM4_VITBC</name>
<dbReference type="PANTHER" id="PTHR22911">
    <property type="entry name" value="ACYL-MALONYL CONDENSING ENZYME-RELATED"/>
    <property type="match status" value="1"/>
</dbReference>
<feature type="transmembrane region" description="Helical" evidence="1">
    <location>
        <begin position="255"/>
        <end position="275"/>
    </location>
</feature>
<dbReference type="PANTHER" id="PTHR22911:SF137">
    <property type="entry name" value="SOLUTE CARRIER FAMILY 35 MEMBER G2-RELATED"/>
    <property type="match status" value="1"/>
</dbReference>
<dbReference type="SUPFAM" id="SSF103481">
    <property type="entry name" value="Multidrug resistance efflux transporter EmrE"/>
    <property type="match status" value="2"/>
</dbReference>
<dbReference type="InterPro" id="IPR000620">
    <property type="entry name" value="EamA_dom"/>
</dbReference>
<reference evidence="3 4" key="1">
    <citation type="submission" date="2014-11" db="EMBL/GenBank/DDBJ databases">
        <authorList>
            <person name="Zhu J."/>
            <person name="Qi W."/>
            <person name="Song R."/>
        </authorList>
    </citation>
    <scope>NUCLEOTIDE SEQUENCE [LARGE SCALE GENOMIC DNA]</scope>
</reference>
<keyword evidence="4" id="KW-1185">Reference proteome</keyword>
<dbReference type="AlphaFoldDB" id="A0A0G4EAM4"/>
<dbReference type="PhylomeDB" id="A0A0G4EAM4"/>
<feature type="transmembrane region" description="Helical" evidence="1">
    <location>
        <begin position="196"/>
        <end position="219"/>
    </location>
</feature>
<dbReference type="VEuPathDB" id="CryptoDB:Vbra_3576"/>
<keyword evidence="1" id="KW-0812">Transmembrane</keyword>
<keyword evidence="1" id="KW-0472">Membrane</keyword>
<dbReference type="OrthoDB" id="306876at2759"/>
<feature type="domain" description="EamA" evidence="2">
    <location>
        <begin position="19"/>
        <end position="152"/>
    </location>
</feature>
<sequence length="359" mass="37678">MPANVRRCASVRLPDRVKGTLTILIGVIAITPDALLLRQVQHFSIWTIIFFRSALAAAVLLVVVLATTHSSRRLSTFTEGGASVLFCIVPFIVSMACFPSAIVSTTAANALGIYSSNPIFAALLAYLLLGERIAVSLAVAIVLVLTGIVLVFVADFRAGRVLGNVLALVTAAALAGYLVGIRYVSTRHPRVDARVLAVYALACSVVIVACVGIDMRPFSPSYVEMAWFVAMGGVCYPVAIVAVNIAPRYLHPAEVALYMCLETVLGPLLLFAVQGERPTDLALVGVALVVVSLAGQSAVTLWIDYRSSDQATTTLDTANGAALKSDGDGQDSRLAAATQAYGSNDSQAVGGSQESFSDV</sequence>
<feature type="transmembrane region" description="Helical" evidence="1">
    <location>
        <begin position="21"/>
        <end position="37"/>
    </location>
</feature>
<evidence type="ECO:0000313" key="4">
    <source>
        <dbReference type="Proteomes" id="UP000041254"/>
    </source>
</evidence>
<proteinExistence type="predicted"/>
<evidence type="ECO:0000256" key="1">
    <source>
        <dbReference type="SAM" id="Phobius"/>
    </source>
</evidence>
<feature type="transmembrane region" description="Helical" evidence="1">
    <location>
        <begin position="225"/>
        <end position="243"/>
    </location>
</feature>
<dbReference type="OMA" id="FWCLATG"/>
<protein>
    <recommendedName>
        <fullName evidence="2">EamA domain-containing protein</fullName>
    </recommendedName>
</protein>
<dbReference type="EMBL" id="CDMY01000077">
    <property type="protein sequence ID" value="CEL92470.1"/>
    <property type="molecule type" value="Genomic_DNA"/>
</dbReference>
<dbReference type="InterPro" id="IPR037185">
    <property type="entry name" value="EmrE-like"/>
</dbReference>
<dbReference type="GO" id="GO:0016020">
    <property type="term" value="C:membrane"/>
    <property type="evidence" value="ECO:0007669"/>
    <property type="project" value="InterPro"/>
</dbReference>
<evidence type="ECO:0000259" key="2">
    <source>
        <dbReference type="Pfam" id="PF00892"/>
    </source>
</evidence>
<evidence type="ECO:0000313" key="3">
    <source>
        <dbReference type="EMBL" id="CEL92470.1"/>
    </source>
</evidence>
<dbReference type="Proteomes" id="UP000041254">
    <property type="component" value="Unassembled WGS sequence"/>
</dbReference>
<accession>A0A0G4EAM4</accession>
<dbReference type="InParanoid" id="A0A0G4EAM4"/>
<feature type="transmembrane region" description="Helical" evidence="1">
    <location>
        <begin position="281"/>
        <end position="303"/>
    </location>
</feature>
<feature type="domain" description="EamA" evidence="2">
    <location>
        <begin position="162"/>
        <end position="294"/>
    </location>
</feature>
<feature type="transmembrane region" description="Helical" evidence="1">
    <location>
        <begin position="80"/>
        <end position="102"/>
    </location>
</feature>
<organism evidence="3 4">
    <name type="scientific">Vitrella brassicaformis (strain CCMP3155)</name>
    <dbReference type="NCBI Taxonomy" id="1169540"/>
    <lineage>
        <taxon>Eukaryota</taxon>
        <taxon>Sar</taxon>
        <taxon>Alveolata</taxon>
        <taxon>Colpodellida</taxon>
        <taxon>Vitrellaceae</taxon>
        <taxon>Vitrella</taxon>
    </lineage>
</organism>
<gene>
    <name evidence="3" type="ORF">Vbra_3576</name>
</gene>